<sequence length="274" mass="32058">MLMKTKHNEYIVIVEQYDGRKLKKMTYEFTVCEFNDLVLERITSKQNIMKRQLVSFVARFVKQHPQLQVKTPFCQHEHGCLYNVLEGLVRSFGIAYTMKALFGLISALLSKNKKISKGSLILEAFIGIDTLKFASFPTVYSLIQKTIICGCRHMTQQDLKIMSFVSGFSAGFVSLSLIEESKRKNWALYLLTRSMDTMFNSLINKNIVAKRSYYYIIFMAIEVLVTAYAFGCENDCLEDYMLKFYARFGNENQCELDERKCWHERVRRQFENKQ</sequence>
<evidence type="ECO:0000313" key="3">
    <source>
        <dbReference type="Proteomes" id="UP000000600"/>
    </source>
</evidence>
<dbReference type="Proteomes" id="UP000000600">
    <property type="component" value="Unassembled WGS sequence"/>
</dbReference>
<dbReference type="InterPro" id="IPR026749">
    <property type="entry name" value="Tmem135"/>
</dbReference>
<proteinExistence type="predicted"/>
<dbReference type="GeneID" id="5019983"/>
<dbReference type="OMA" id="CWHERVR"/>
<evidence type="ECO:0000313" key="2">
    <source>
        <dbReference type="EMBL" id="CAK66801.1"/>
    </source>
</evidence>
<dbReference type="OrthoDB" id="291792at2759"/>
<gene>
    <name evidence="2" type="ORF">GSPATT00035931001</name>
</gene>
<keyword evidence="1" id="KW-1133">Transmembrane helix</keyword>
<evidence type="ECO:0008006" key="4">
    <source>
        <dbReference type="Google" id="ProtNLM"/>
    </source>
</evidence>
<dbReference type="KEGG" id="ptm:GSPATT00035931001"/>
<dbReference type="AlphaFoldDB" id="A0C7N4"/>
<dbReference type="EMBL" id="CT868047">
    <property type="protein sequence ID" value="CAK66801.1"/>
    <property type="molecule type" value="Genomic_DNA"/>
</dbReference>
<reference evidence="2 3" key="1">
    <citation type="journal article" date="2006" name="Nature">
        <title>Global trends of whole-genome duplications revealed by the ciliate Paramecium tetraurelia.</title>
        <authorList>
            <consortium name="Genoscope"/>
            <person name="Aury J.-M."/>
            <person name="Jaillon O."/>
            <person name="Duret L."/>
            <person name="Noel B."/>
            <person name="Jubin C."/>
            <person name="Porcel B.M."/>
            <person name="Segurens B."/>
            <person name="Daubin V."/>
            <person name="Anthouard V."/>
            <person name="Aiach N."/>
            <person name="Arnaiz O."/>
            <person name="Billaut A."/>
            <person name="Beisson J."/>
            <person name="Blanc I."/>
            <person name="Bouhouche K."/>
            <person name="Camara F."/>
            <person name="Duharcourt S."/>
            <person name="Guigo R."/>
            <person name="Gogendeau D."/>
            <person name="Katinka M."/>
            <person name="Keller A.-M."/>
            <person name="Kissmehl R."/>
            <person name="Klotz C."/>
            <person name="Koll F."/>
            <person name="Le Moue A."/>
            <person name="Lepere C."/>
            <person name="Malinsky S."/>
            <person name="Nowacki M."/>
            <person name="Nowak J.K."/>
            <person name="Plattner H."/>
            <person name="Poulain J."/>
            <person name="Ruiz F."/>
            <person name="Serrano V."/>
            <person name="Zagulski M."/>
            <person name="Dessen P."/>
            <person name="Betermier M."/>
            <person name="Weissenbach J."/>
            <person name="Scarpelli C."/>
            <person name="Schachter V."/>
            <person name="Sperling L."/>
            <person name="Meyer E."/>
            <person name="Cohen J."/>
            <person name="Wincker P."/>
        </authorList>
    </citation>
    <scope>NUCLEOTIDE SEQUENCE [LARGE SCALE GENOMIC DNA]</scope>
    <source>
        <strain evidence="2 3">Stock d4-2</strain>
    </source>
</reference>
<name>A0C7N4_PARTE</name>
<dbReference type="HOGENOM" id="CLU_1017253_0_0_1"/>
<dbReference type="PANTHER" id="PTHR12459">
    <property type="entry name" value="TRANSMEMBRANE PROTEIN 135-RELATED"/>
    <property type="match status" value="1"/>
</dbReference>
<accession>A0C7N4</accession>
<organism evidence="2 3">
    <name type="scientific">Paramecium tetraurelia</name>
    <dbReference type="NCBI Taxonomy" id="5888"/>
    <lineage>
        <taxon>Eukaryota</taxon>
        <taxon>Sar</taxon>
        <taxon>Alveolata</taxon>
        <taxon>Ciliophora</taxon>
        <taxon>Intramacronucleata</taxon>
        <taxon>Oligohymenophorea</taxon>
        <taxon>Peniculida</taxon>
        <taxon>Parameciidae</taxon>
        <taxon>Paramecium</taxon>
    </lineage>
</organism>
<protein>
    <recommendedName>
        <fullName evidence="4">Transmembrane protein 135 N-terminal domain-containing protein</fullName>
    </recommendedName>
</protein>
<dbReference type="eggNOG" id="ENOG502SV3R">
    <property type="taxonomic scope" value="Eukaryota"/>
</dbReference>
<keyword evidence="1" id="KW-0812">Transmembrane</keyword>
<dbReference type="InParanoid" id="A0C7N4"/>
<dbReference type="RefSeq" id="XP_001434198.1">
    <property type="nucleotide sequence ID" value="XM_001434161.1"/>
</dbReference>
<feature type="transmembrane region" description="Helical" evidence="1">
    <location>
        <begin position="213"/>
        <end position="231"/>
    </location>
</feature>
<keyword evidence="3" id="KW-1185">Reference proteome</keyword>
<keyword evidence="1" id="KW-0472">Membrane</keyword>
<evidence type="ECO:0000256" key="1">
    <source>
        <dbReference type="SAM" id="Phobius"/>
    </source>
</evidence>